<feature type="signal peptide" evidence="2">
    <location>
        <begin position="1"/>
        <end position="19"/>
    </location>
</feature>
<dbReference type="Gene3D" id="3.10.50.40">
    <property type="match status" value="1"/>
</dbReference>
<dbReference type="Gene3D" id="1.10.8.1040">
    <property type="match status" value="1"/>
</dbReference>
<dbReference type="InterPro" id="IPR000297">
    <property type="entry name" value="PPIase_PpiC"/>
</dbReference>
<dbReference type="EMBL" id="JAGGJX010000001">
    <property type="protein sequence ID" value="MBP1854294.1"/>
    <property type="molecule type" value="Genomic_DNA"/>
</dbReference>
<evidence type="ECO:0000256" key="1">
    <source>
        <dbReference type="PROSITE-ProRule" id="PRU00278"/>
    </source>
</evidence>
<evidence type="ECO:0000313" key="5">
    <source>
        <dbReference type="Proteomes" id="UP000767291"/>
    </source>
</evidence>
<feature type="domain" description="PpiC" evidence="3">
    <location>
        <begin position="174"/>
        <end position="280"/>
    </location>
</feature>
<dbReference type="SUPFAM" id="SSF54534">
    <property type="entry name" value="FKBP-like"/>
    <property type="match status" value="1"/>
</dbReference>
<dbReference type="InterPro" id="IPR046357">
    <property type="entry name" value="PPIase_dom_sf"/>
</dbReference>
<dbReference type="PROSITE" id="PS51257">
    <property type="entry name" value="PROKAR_LIPOPROTEIN"/>
    <property type="match status" value="1"/>
</dbReference>
<reference evidence="4 5" key="1">
    <citation type="submission" date="2021-03" db="EMBL/GenBank/DDBJ databases">
        <title>Genomic Encyclopedia of Type Strains, Phase IV (KMG-IV): sequencing the most valuable type-strain genomes for metagenomic binning, comparative biology and taxonomic classification.</title>
        <authorList>
            <person name="Goeker M."/>
        </authorList>
    </citation>
    <scope>NUCLEOTIDE SEQUENCE [LARGE SCALE GENOMIC DNA]</scope>
    <source>
        <strain evidence="4 5">DSM 1289</strain>
    </source>
</reference>
<dbReference type="PROSITE" id="PS01096">
    <property type="entry name" value="PPIC_PPIASE_1"/>
    <property type="match status" value="1"/>
</dbReference>
<dbReference type="Proteomes" id="UP000767291">
    <property type="component" value="Unassembled WGS sequence"/>
</dbReference>
<name>A0ABS4E8M5_9FIRM</name>
<gene>
    <name evidence="4" type="ORF">J2Z43_000684</name>
</gene>
<feature type="chain" id="PRO_5046741233" evidence="2">
    <location>
        <begin position="20"/>
        <end position="319"/>
    </location>
</feature>
<dbReference type="InterPro" id="IPR050245">
    <property type="entry name" value="PrsA_foldase"/>
</dbReference>
<evidence type="ECO:0000259" key="3">
    <source>
        <dbReference type="PROSITE" id="PS50198"/>
    </source>
</evidence>
<dbReference type="Pfam" id="PF13624">
    <property type="entry name" value="SurA_N_3"/>
    <property type="match status" value="1"/>
</dbReference>
<accession>A0ABS4E8M5</accession>
<keyword evidence="1" id="KW-0413">Isomerase</keyword>
<dbReference type="PANTHER" id="PTHR47245:SF2">
    <property type="entry name" value="PEPTIDYL-PROLYL CIS-TRANS ISOMERASE HP_0175-RELATED"/>
    <property type="match status" value="1"/>
</dbReference>
<dbReference type="SUPFAM" id="SSF109998">
    <property type="entry name" value="Triger factor/SurA peptide-binding domain-like"/>
    <property type="match status" value="1"/>
</dbReference>
<dbReference type="Pfam" id="PF13616">
    <property type="entry name" value="Rotamase_3"/>
    <property type="match status" value="1"/>
</dbReference>
<keyword evidence="1" id="KW-0697">Rotamase</keyword>
<sequence length="319" mass="36502">MKKIIYIGIIGLISISLTACSGKSIATVNDVEITKEGFEKTKSILSLTNDYLNGETFDDMNKSLDKKGKKDLENMLISFMIDNELLYQEAKDKGFSPSKADINSKYEELSRDIESNASYKKELDKAGVDKEYLLKEISRDLTIEKYRKDFIDKLNISEEEIQNYYRNNKDEFKVPEVDASHILISTLDKEKKTVNDTEKQKLKEKADKVFTELENGANFEALAKKYSDDKSTGKNGGGLGYFTKDSKNAEFTKHVFSLEKGKTSNVFETSYGYHIVRINDKKNKNLSFEDSRSMIREKIINGKFLKHLDSLEKNADIKK</sequence>
<organism evidence="4 5">
    <name type="scientific">Metaclostridioides mangenotii</name>
    <dbReference type="NCBI Taxonomy" id="1540"/>
    <lineage>
        <taxon>Bacteria</taxon>
        <taxon>Bacillati</taxon>
        <taxon>Bacillota</taxon>
        <taxon>Clostridia</taxon>
        <taxon>Peptostreptococcales</taxon>
        <taxon>Peptostreptococcaceae</taxon>
        <taxon>Metaclostridioides</taxon>
    </lineage>
</organism>
<keyword evidence="5" id="KW-1185">Reference proteome</keyword>
<dbReference type="PANTHER" id="PTHR47245">
    <property type="entry name" value="PEPTIDYLPROLYL ISOMERASE"/>
    <property type="match status" value="1"/>
</dbReference>
<protein>
    <submittedName>
        <fullName evidence="4">Parvulin-like peptidyl-prolyl isomerase</fullName>
    </submittedName>
</protein>
<evidence type="ECO:0000313" key="4">
    <source>
        <dbReference type="EMBL" id="MBP1854294.1"/>
    </source>
</evidence>
<dbReference type="InterPro" id="IPR027304">
    <property type="entry name" value="Trigger_fact/SurA_dom_sf"/>
</dbReference>
<keyword evidence="2" id="KW-0732">Signal</keyword>
<proteinExistence type="predicted"/>
<comment type="caution">
    <text evidence="4">The sequence shown here is derived from an EMBL/GenBank/DDBJ whole genome shotgun (WGS) entry which is preliminary data.</text>
</comment>
<dbReference type="RefSeq" id="WP_209455834.1">
    <property type="nucleotide sequence ID" value="NZ_BAAACS010000017.1"/>
</dbReference>
<dbReference type="InterPro" id="IPR023058">
    <property type="entry name" value="PPIase_PpiC_CS"/>
</dbReference>
<evidence type="ECO:0000256" key="2">
    <source>
        <dbReference type="SAM" id="SignalP"/>
    </source>
</evidence>
<dbReference type="PROSITE" id="PS50198">
    <property type="entry name" value="PPIC_PPIASE_2"/>
    <property type="match status" value="1"/>
</dbReference>